<protein>
    <recommendedName>
        <fullName evidence="4">ABC transporter permease</fullName>
    </recommendedName>
</protein>
<evidence type="ECO:0000313" key="3">
    <source>
        <dbReference type="Proteomes" id="UP001185028"/>
    </source>
</evidence>
<evidence type="ECO:0008006" key="4">
    <source>
        <dbReference type="Google" id="ProtNLM"/>
    </source>
</evidence>
<gene>
    <name evidence="2" type="ORF">JOC58_003791</name>
</gene>
<keyword evidence="1" id="KW-0812">Transmembrane</keyword>
<comment type="caution">
    <text evidence="2">The sequence shown here is derived from an EMBL/GenBank/DDBJ whole genome shotgun (WGS) entry which is preliminary data.</text>
</comment>
<feature type="transmembrane region" description="Helical" evidence="1">
    <location>
        <begin position="15"/>
        <end position="35"/>
    </location>
</feature>
<dbReference type="Pfam" id="PF20136">
    <property type="entry name" value="DUF6526"/>
    <property type="match status" value="1"/>
</dbReference>
<name>A0ABU1J2Y9_9BACL</name>
<keyword evidence="3" id="KW-1185">Reference proteome</keyword>
<keyword evidence="1" id="KW-0472">Membrane</keyword>
<keyword evidence="1" id="KW-1133">Transmembrane helix</keyword>
<evidence type="ECO:0000313" key="2">
    <source>
        <dbReference type="EMBL" id="MDR6245875.1"/>
    </source>
</evidence>
<dbReference type="EMBL" id="JAVDQH010000019">
    <property type="protein sequence ID" value="MDR6245875.1"/>
    <property type="molecule type" value="Genomic_DNA"/>
</dbReference>
<accession>A0ABU1J2Y9</accession>
<organism evidence="2 3">
    <name type="scientific">Paenibacillus hunanensis</name>
    <dbReference type="NCBI Taxonomy" id="539262"/>
    <lineage>
        <taxon>Bacteria</taxon>
        <taxon>Bacillati</taxon>
        <taxon>Bacillota</taxon>
        <taxon>Bacilli</taxon>
        <taxon>Bacillales</taxon>
        <taxon>Paenibacillaceae</taxon>
        <taxon>Paenibacillus</taxon>
    </lineage>
</organism>
<evidence type="ECO:0000256" key="1">
    <source>
        <dbReference type="SAM" id="Phobius"/>
    </source>
</evidence>
<proteinExistence type="predicted"/>
<reference evidence="2 3" key="1">
    <citation type="submission" date="2023-07" db="EMBL/GenBank/DDBJ databases">
        <title>Genomic Encyclopedia of Type Strains, Phase IV (KMG-IV): sequencing the most valuable type-strain genomes for metagenomic binning, comparative biology and taxonomic classification.</title>
        <authorList>
            <person name="Goeker M."/>
        </authorList>
    </citation>
    <scope>NUCLEOTIDE SEQUENCE [LARGE SCALE GENOMIC DNA]</scope>
    <source>
        <strain evidence="2 3">DSM 22170</strain>
    </source>
</reference>
<dbReference type="RefSeq" id="WP_188775718.1">
    <property type="nucleotide sequence ID" value="NZ_BMMB01000005.1"/>
</dbReference>
<feature type="transmembrane region" description="Helical" evidence="1">
    <location>
        <begin position="47"/>
        <end position="68"/>
    </location>
</feature>
<sequence>MAAPNKKTIRFDWPYHFVALPLLLITLVLTITYWINALRSGENTLLAWLLLVLLLCLCFAIPRIRVYATKTQDRIVRMEEQFRYYRLTGKEMDSRVTREQIIALRNASDAELPALCERAVNEQLSGKDIHAAITNWRTDDMRI</sequence>
<dbReference type="Proteomes" id="UP001185028">
    <property type="component" value="Unassembled WGS sequence"/>
</dbReference>
<dbReference type="InterPro" id="IPR045385">
    <property type="entry name" value="DUF6526"/>
</dbReference>